<dbReference type="Gene3D" id="3.10.580.10">
    <property type="entry name" value="CBS-domain"/>
    <property type="match status" value="2"/>
</dbReference>
<accession>A0ABW5RAJ6</accession>
<dbReference type="InterPro" id="IPR046342">
    <property type="entry name" value="CBS_dom_sf"/>
</dbReference>
<dbReference type="InterPro" id="IPR051257">
    <property type="entry name" value="Diverse_CBS-Domain"/>
</dbReference>
<dbReference type="Pfam" id="PF07085">
    <property type="entry name" value="DRTGG"/>
    <property type="match status" value="1"/>
</dbReference>
<dbReference type="InterPro" id="IPR036390">
    <property type="entry name" value="WH_DNA-bd_sf"/>
</dbReference>
<dbReference type="SUPFAM" id="SSF54631">
    <property type="entry name" value="CBS-domain pair"/>
    <property type="match status" value="1"/>
</dbReference>
<proteinExistence type="predicted"/>
<evidence type="ECO:0000313" key="5">
    <source>
        <dbReference type="Proteomes" id="UP001597497"/>
    </source>
</evidence>
<dbReference type="SUPFAM" id="SSF46785">
    <property type="entry name" value="Winged helix' DNA-binding domain"/>
    <property type="match status" value="1"/>
</dbReference>
<dbReference type="SUPFAM" id="SSF75138">
    <property type="entry name" value="HprK N-terminal domain-like"/>
    <property type="match status" value="1"/>
</dbReference>
<dbReference type="InterPro" id="IPR000644">
    <property type="entry name" value="CBS_dom"/>
</dbReference>
<dbReference type="SUPFAM" id="SSF54637">
    <property type="entry name" value="Thioesterase/thiol ester dehydrase-isomerase"/>
    <property type="match status" value="1"/>
</dbReference>
<dbReference type="EMBL" id="JBHUMM010000010">
    <property type="protein sequence ID" value="MFD2671444.1"/>
    <property type="molecule type" value="Genomic_DNA"/>
</dbReference>
<evidence type="ECO:0000256" key="2">
    <source>
        <dbReference type="PROSITE-ProRule" id="PRU00703"/>
    </source>
</evidence>
<dbReference type="InterPro" id="IPR028979">
    <property type="entry name" value="Ser_kin/Pase_Hpr-like_N_sf"/>
</dbReference>
<sequence>MKHIHQHVTKHEQILKYIESLEIGHKISVRGIAKEMEVSEGTAYRAIKEAENTGLVSTKERIGTVRIEKTQRYLDQLTFREVVDIVDGRVLGGSSGLDKTLNKFVIGAMELEDMKPYVDQGSLLIVGNRANAHLMAMEHGSGVLITGGFEIMGEVRAMADDKALPVISSKYDTFTVASMINRAMYDRIIKKKIMLVEDVMAAKAEIPFLRPGSQIADWKRLSQEHGQERFPVVDEWGRVIGIVTSKDVVNIREDQSIERVMTRNPLTVTSQTSIATAAHLMVWEGIELVPVVDHNRKLLSVVGRQEVLKAMQMSQHQHQAGETYEEQIWSSFEEQVSEVGEMRFVGTLTPQMTNTLGTGSEGVLTLLSALGAQRLIKEQKRGDLVMDNMSLYFIKPIQLEHQIVIRPKMIELSRRFGKVEVDIHHHDQIVMKALITAHVIEQG</sequence>
<protein>
    <submittedName>
        <fullName evidence="4">DRTGG domain-containing protein</fullName>
    </submittedName>
</protein>
<name>A0ABW5RAJ6_9BACL</name>
<dbReference type="Gene3D" id="1.10.10.10">
    <property type="entry name" value="Winged helix-like DNA-binding domain superfamily/Winged helix DNA-binding domain"/>
    <property type="match status" value="1"/>
</dbReference>
<organism evidence="4 5">
    <name type="scientific">Marinicrinis sediminis</name>
    <dbReference type="NCBI Taxonomy" id="1652465"/>
    <lineage>
        <taxon>Bacteria</taxon>
        <taxon>Bacillati</taxon>
        <taxon>Bacillota</taxon>
        <taxon>Bacilli</taxon>
        <taxon>Bacillales</taxon>
        <taxon>Paenibacillaceae</taxon>
    </lineage>
</organism>
<dbReference type="RefSeq" id="WP_379928908.1">
    <property type="nucleotide sequence ID" value="NZ_JBHUMM010000010.1"/>
</dbReference>
<feature type="domain" description="CBS" evidence="3">
    <location>
        <begin position="261"/>
        <end position="318"/>
    </location>
</feature>
<keyword evidence="1 2" id="KW-0129">CBS domain</keyword>
<dbReference type="Pfam" id="PF00571">
    <property type="entry name" value="CBS"/>
    <property type="match status" value="2"/>
</dbReference>
<reference evidence="5" key="1">
    <citation type="journal article" date="2019" name="Int. J. Syst. Evol. Microbiol.">
        <title>The Global Catalogue of Microorganisms (GCM) 10K type strain sequencing project: providing services to taxonomists for standard genome sequencing and annotation.</title>
        <authorList>
            <consortium name="The Broad Institute Genomics Platform"/>
            <consortium name="The Broad Institute Genome Sequencing Center for Infectious Disease"/>
            <person name="Wu L."/>
            <person name="Ma J."/>
        </authorList>
    </citation>
    <scope>NUCLEOTIDE SEQUENCE [LARGE SCALE GENOMIC DNA]</scope>
    <source>
        <strain evidence="5">KCTC 33676</strain>
    </source>
</reference>
<gene>
    <name evidence="4" type="ORF">ACFSUC_07465</name>
</gene>
<dbReference type="InterPro" id="IPR029069">
    <property type="entry name" value="HotDog_dom_sf"/>
</dbReference>
<comment type="caution">
    <text evidence="4">The sequence shown here is derived from an EMBL/GenBank/DDBJ whole genome shotgun (WGS) entry which is preliminary data.</text>
</comment>
<evidence type="ECO:0000256" key="1">
    <source>
        <dbReference type="ARBA" id="ARBA00023122"/>
    </source>
</evidence>
<dbReference type="PANTHER" id="PTHR43080:SF2">
    <property type="entry name" value="CBS DOMAIN-CONTAINING PROTEIN"/>
    <property type="match status" value="1"/>
</dbReference>
<dbReference type="InterPro" id="IPR010766">
    <property type="entry name" value="DRTGG"/>
</dbReference>
<evidence type="ECO:0000259" key="3">
    <source>
        <dbReference type="PROSITE" id="PS51371"/>
    </source>
</evidence>
<dbReference type="Proteomes" id="UP001597497">
    <property type="component" value="Unassembled WGS sequence"/>
</dbReference>
<evidence type="ECO:0000313" key="4">
    <source>
        <dbReference type="EMBL" id="MFD2671444.1"/>
    </source>
</evidence>
<dbReference type="Gene3D" id="3.40.1390.20">
    <property type="entry name" value="HprK N-terminal domain-like"/>
    <property type="match status" value="1"/>
</dbReference>
<dbReference type="PANTHER" id="PTHR43080">
    <property type="entry name" value="CBS DOMAIN-CONTAINING PROTEIN CBSX3, MITOCHONDRIAL"/>
    <property type="match status" value="1"/>
</dbReference>
<dbReference type="SMART" id="SM00116">
    <property type="entry name" value="CBS"/>
    <property type="match status" value="2"/>
</dbReference>
<feature type="domain" description="CBS" evidence="3">
    <location>
        <begin position="200"/>
        <end position="259"/>
    </location>
</feature>
<dbReference type="Gene3D" id="3.10.129.10">
    <property type="entry name" value="Hotdog Thioesterase"/>
    <property type="match status" value="1"/>
</dbReference>
<dbReference type="PROSITE" id="PS51371">
    <property type="entry name" value="CBS"/>
    <property type="match status" value="2"/>
</dbReference>
<keyword evidence="5" id="KW-1185">Reference proteome</keyword>
<dbReference type="InterPro" id="IPR036388">
    <property type="entry name" value="WH-like_DNA-bd_sf"/>
</dbReference>
<dbReference type="CDD" id="cd04596">
    <property type="entry name" value="CBS_pair_DRTGG_assoc"/>
    <property type="match status" value="1"/>
</dbReference>